<evidence type="ECO:0000256" key="1">
    <source>
        <dbReference type="SAM" id="MobiDB-lite"/>
    </source>
</evidence>
<dbReference type="CDD" id="cd00118">
    <property type="entry name" value="LysM"/>
    <property type="match status" value="2"/>
</dbReference>
<dbReference type="OrthoDB" id="136121at2"/>
<feature type="domain" description="LysM" evidence="3">
    <location>
        <begin position="26"/>
        <end position="70"/>
    </location>
</feature>
<organism evidence="4 5">
    <name type="scientific">Candidatus Promineifilum breve</name>
    <dbReference type="NCBI Taxonomy" id="1806508"/>
    <lineage>
        <taxon>Bacteria</taxon>
        <taxon>Bacillati</taxon>
        <taxon>Chloroflexota</taxon>
        <taxon>Ardenticatenia</taxon>
        <taxon>Candidatus Promineifilales</taxon>
        <taxon>Candidatus Promineifilaceae</taxon>
        <taxon>Candidatus Promineifilum</taxon>
    </lineage>
</organism>
<dbReference type="AlphaFoldDB" id="A0A160SZC6"/>
<dbReference type="RefSeq" id="WP_095041727.1">
    <property type="nucleotide sequence ID" value="NZ_LN890655.1"/>
</dbReference>
<proteinExistence type="predicted"/>
<sequence>MKRSRWTAIALVVVLLLVTAAVVAAATYVVQPGDTLWRISRQFGTSVEAIVNANNIPNPNLIYVGQVLEIPGAPTAVPPPPPGPTATPGPTTVPTAPPPTQTYVVQPGDNLTRIAARFGTTVQALVQANNIVNPNLIFVGQVLIIPGVGPQPTPPIQPTAPGATPVPPPVGAFAFGGQTQTFANAQAMKDSGMGWVKFQYKWAPGDTADAVGAQIQAAKAGGFQVLVSVTGKTPYPAANSIDFAALTQFMSALAAQHPNAIEVWNEQNIDFEWPAGQIDPAAYVNNMLAPAYQAIKAVDSNIMVISGAPAPTGFDNGTNAWADNRFIAGMRAAGAANYADCIGAHHNSGATSPSATSGHPGGSHYSWYFQPMLDLYYNTFGGARQVCWTELGYLSGEGFSGLPPNFAWAAGTTVQEHAQWLREARDLSKASGRVSMMIVFNVDFTFFDPAGDPQAGYAMIRPDGSCPACQAFK</sequence>
<dbReference type="SUPFAM" id="SSF51445">
    <property type="entry name" value="(Trans)glycosidases"/>
    <property type="match status" value="1"/>
</dbReference>
<keyword evidence="5" id="KW-1185">Reference proteome</keyword>
<dbReference type="Proteomes" id="UP000215027">
    <property type="component" value="Chromosome I"/>
</dbReference>
<dbReference type="PANTHER" id="PTHR33734">
    <property type="entry name" value="LYSM DOMAIN-CONTAINING GPI-ANCHORED PROTEIN 2"/>
    <property type="match status" value="1"/>
</dbReference>
<evidence type="ECO:0000313" key="4">
    <source>
        <dbReference type="EMBL" id="CUS02069.2"/>
    </source>
</evidence>
<dbReference type="KEGG" id="pbf:CFX0092_A0188"/>
<dbReference type="SUPFAM" id="SSF54106">
    <property type="entry name" value="LysM domain"/>
    <property type="match status" value="2"/>
</dbReference>
<dbReference type="Gene3D" id="3.10.350.10">
    <property type="entry name" value="LysM domain"/>
    <property type="match status" value="2"/>
</dbReference>
<dbReference type="EMBL" id="LN890655">
    <property type="protein sequence ID" value="CUS02069.2"/>
    <property type="molecule type" value="Genomic_DNA"/>
</dbReference>
<feature type="compositionally biased region" description="Pro residues" evidence="1">
    <location>
        <begin position="76"/>
        <end position="87"/>
    </location>
</feature>
<feature type="domain" description="LysM" evidence="3">
    <location>
        <begin position="101"/>
        <end position="145"/>
    </location>
</feature>
<name>A0A160SZC6_9CHLR</name>
<gene>
    <name evidence="4" type="ORF">CFX0092_A0188</name>
</gene>
<evidence type="ECO:0000259" key="3">
    <source>
        <dbReference type="PROSITE" id="PS51782"/>
    </source>
</evidence>
<dbReference type="InterPro" id="IPR018392">
    <property type="entry name" value="LysM"/>
</dbReference>
<dbReference type="Gene3D" id="3.20.20.80">
    <property type="entry name" value="Glycosidases"/>
    <property type="match status" value="1"/>
</dbReference>
<keyword evidence="2" id="KW-0732">Signal</keyword>
<feature type="chain" id="PRO_5008240496" evidence="2">
    <location>
        <begin position="26"/>
        <end position="473"/>
    </location>
</feature>
<protein>
    <submittedName>
        <fullName evidence="4">Lysin domain protein</fullName>
    </submittedName>
</protein>
<reference evidence="4" key="1">
    <citation type="submission" date="2016-01" db="EMBL/GenBank/DDBJ databases">
        <authorList>
            <person name="Mcilroy J.S."/>
            <person name="Karst M S."/>
            <person name="Albertsen M."/>
        </authorList>
    </citation>
    <scope>NUCLEOTIDE SEQUENCE</scope>
    <source>
        <strain evidence="4">Cfx-K</strain>
    </source>
</reference>
<evidence type="ECO:0000256" key="2">
    <source>
        <dbReference type="SAM" id="SignalP"/>
    </source>
</evidence>
<dbReference type="Pfam" id="PF01476">
    <property type="entry name" value="LysM"/>
    <property type="match status" value="2"/>
</dbReference>
<feature type="signal peptide" evidence="2">
    <location>
        <begin position="1"/>
        <end position="25"/>
    </location>
</feature>
<feature type="region of interest" description="Disordered" evidence="1">
    <location>
        <begin position="74"/>
        <end position="100"/>
    </location>
</feature>
<evidence type="ECO:0000313" key="5">
    <source>
        <dbReference type="Proteomes" id="UP000215027"/>
    </source>
</evidence>
<dbReference type="InterPro" id="IPR036779">
    <property type="entry name" value="LysM_dom_sf"/>
</dbReference>
<accession>A0A160SZC6</accession>
<dbReference type="InterPro" id="IPR017853">
    <property type="entry name" value="GH"/>
</dbReference>
<dbReference type="PROSITE" id="PS51782">
    <property type="entry name" value="LYSM"/>
    <property type="match status" value="2"/>
</dbReference>
<dbReference type="SMART" id="SM00257">
    <property type="entry name" value="LysM"/>
    <property type="match status" value="2"/>
</dbReference>
<dbReference type="PANTHER" id="PTHR33734:SF22">
    <property type="entry name" value="MEMBRANE-BOUND LYTIC MUREIN TRANSGLYCOSYLASE D"/>
    <property type="match status" value="1"/>
</dbReference>